<dbReference type="InterPro" id="IPR017961">
    <property type="entry name" value="DNA_pol_Y-fam_little_finger"/>
</dbReference>
<evidence type="ECO:0000256" key="3">
    <source>
        <dbReference type="ARBA" id="ARBA00023236"/>
    </source>
</evidence>
<dbReference type="InterPro" id="IPR043128">
    <property type="entry name" value="Rev_trsase/Diguanyl_cyclase"/>
</dbReference>
<keyword evidence="6" id="KW-1185">Reference proteome</keyword>
<reference evidence="5 6" key="1">
    <citation type="submission" date="2018-06" db="EMBL/GenBank/DDBJ databases">
        <title>Genomic Encyclopedia of Type Strains, Phase III (KMG-III): the genomes of soil and plant-associated and newly described type strains.</title>
        <authorList>
            <person name="Whitman W."/>
        </authorList>
    </citation>
    <scope>NUCLEOTIDE SEQUENCE [LARGE SCALE GENOMIC DNA]</scope>
    <source>
        <strain evidence="5 6">CGMCC 1.12398</strain>
    </source>
</reference>
<evidence type="ECO:0000256" key="1">
    <source>
        <dbReference type="ARBA" id="ARBA00010945"/>
    </source>
</evidence>
<feature type="domain" description="UmuC" evidence="4">
    <location>
        <begin position="2"/>
        <end position="187"/>
    </location>
</feature>
<comment type="caution">
    <text evidence="5">The sequence shown here is derived from an EMBL/GenBank/DDBJ whole genome shotgun (WGS) entry which is preliminary data.</text>
</comment>
<keyword evidence="2" id="KW-0227">DNA damage</keyword>
<dbReference type="PANTHER" id="PTHR11076:SF33">
    <property type="entry name" value="DNA POLYMERASE KAPPA"/>
    <property type="match status" value="1"/>
</dbReference>
<dbReference type="PANTHER" id="PTHR11076">
    <property type="entry name" value="DNA REPAIR POLYMERASE UMUC / TRANSFERASE FAMILY MEMBER"/>
    <property type="match status" value="1"/>
</dbReference>
<dbReference type="GO" id="GO:0009432">
    <property type="term" value="P:SOS response"/>
    <property type="evidence" value="ECO:0007669"/>
    <property type="project" value="UniProtKB-KW"/>
</dbReference>
<gene>
    <name evidence="5" type="ORF">B0I03_10529</name>
</gene>
<dbReference type="Gene3D" id="3.30.70.270">
    <property type="match status" value="1"/>
</dbReference>
<dbReference type="OrthoDB" id="9808813at2"/>
<dbReference type="PROSITE" id="PS50173">
    <property type="entry name" value="UMUC"/>
    <property type="match status" value="1"/>
</dbReference>
<dbReference type="GO" id="GO:0003684">
    <property type="term" value="F:damaged DNA binding"/>
    <property type="evidence" value="ECO:0007669"/>
    <property type="project" value="InterPro"/>
</dbReference>
<dbReference type="GO" id="GO:0006281">
    <property type="term" value="P:DNA repair"/>
    <property type="evidence" value="ECO:0007669"/>
    <property type="project" value="InterPro"/>
</dbReference>
<comment type="similarity">
    <text evidence="1">Belongs to the DNA polymerase type-Y family.</text>
</comment>
<evidence type="ECO:0000259" key="4">
    <source>
        <dbReference type="PROSITE" id="PS50173"/>
    </source>
</evidence>
<dbReference type="InterPro" id="IPR050116">
    <property type="entry name" value="DNA_polymerase-Y"/>
</dbReference>
<dbReference type="InterPro" id="IPR001126">
    <property type="entry name" value="UmuC"/>
</dbReference>
<dbReference type="GO" id="GO:0003887">
    <property type="term" value="F:DNA-directed DNA polymerase activity"/>
    <property type="evidence" value="ECO:0007669"/>
    <property type="project" value="UniProtKB-KW"/>
</dbReference>
<dbReference type="Pfam" id="PF11799">
    <property type="entry name" value="IMS_C"/>
    <property type="match status" value="1"/>
</dbReference>
<dbReference type="SUPFAM" id="SSF56672">
    <property type="entry name" value="DNA/RNA polymerases"/>
    <property type="match status" value="1"/>
</dbReference>
<sequence>MYALIDCNNFYASCERVFQPHLNGKPIVVLSNNDGCVVARSNESKALGVKMGVPLFEIKDLVQQHNINVFSSNYELYGDLSNRVMTILQTYSPDSEVYSIDECFLKFDGFKYFNYQTMGLDMIKKVGKWLGIPISVGYAPTKALAKIANKIAKKYPERTQSCYIIDDEEKRIKALKWTAIEDVWGIGRQHAKRLKALQINNAYQFTQMDDAWVRKNMTVVGLRLKHDLMGIPSIELEDIQPKKNIACTRSFEKMYNNINDIAERVSTFSAVLGEKLRKQNSHCNMITVFITSNYFRKDLQQHRAFLNIKTDFPTNSTFEINRLVQMGLKSIYKEGIYYKKAGVIVGCLTPAESHQLKIFGGENPKHIDIMKSLDSLNKRYGNKVKFGRNDLQRRHKMKQERLSPCYTTRLEDIITIKLK</sequence>
<dbReference type="RefSeq" id="WP_111567057.1">
    <property type="nucleotide sequence ID" value="NZ_QLMI01000005.1"/>
</dbReference>
<evidence type="ECO:0000313" key="6">
    <source>
        <dbReference type="Proteomes" id="UP000249620"/>
    </source>
</evidence>
<dbReference type="CDD" id="cd01700">
    <property type="entry name" value="PolY_Pol_V_umuC"/>
    <property type="match status" value="1"/>
</dbReference>
<dbReference type="Pfam" id="PF13438">
    <property type="entry name" value="DUF4113"/>
    <property type="match status" value="1"/>
</dbReference>
<dbReference type="InterPro" id="IPR043502">
    <property type="entry name" value="DNA/RNA_pol_sf"/>
</dbReference>
<dbReference type="InterPro" id="IPR025188">
    <property type="entry name" value="DUF4113"/>
</dbReference>
<evidence type="ECO:0000313" key="5">
    <source>
        <dbReference type="EMBL" id="RAK21597.1"/>
    </source>
</evidence>
<proteinExistence type="inferred from homology"/>
<organism evidence="5 6">
    <name type="scientific">Flavobacterium aquaticum</name>
    <dbReference type="NCBI Taxonomy" id="1236486"/>
    <lineage>
        <taxon>Bacteria</taxon>
        <taxon>Pseudomonadati</taxon>
        <taxon>Bacteroidota</taxon>
        <taxon>Flavobacteriia</taxon>
        <taxon>Flavobacteriales</taxon>
        <taxon>Flavobacteriaceae</taxon>
        <taxon>Flavobacterium</taxon>
    </lineage>
</organism>
<dbReference type="Gene3D" id="3.40.1170.60">
    <property type="match status" value="1"/>
</dbReference>
<protein>
    <submittedName>
        <fullName evidence="5">DNA polymerase V</fullName>
    </submittedName>
</protein>
<keyword evidence="2" id="KW-0741">SOS mutagenesis</keyword>
<dbReference type="Proteomes" id="UP000249620">
    <property type="component" value="Unassembled WGS sequence"/>
</dbReference>
<dbReference type="GO" id="GO:0042276">
    <property type="term" value="P:error-prone translesion synthesis"/>
    <property type="evidence" value="ECO:0007669"/>
    <property type="project" value="TreeGrafter"/>
</dbReference>
<dbReference type="EMBL" id="QLMI01000005">
    <property type="protein sequence ID" value="RAK21597.1"/>
    <property type="molecule type" value="Genomic_DNA"/>
</dbReference>
<dbReference type="Pfam" id="PF00817">
    <property type="entry name" value="IMS"/>
    <property type="match status" value="1"/>
</dbReference>
<dbReference type="AlphaFoldDB" id="A0A327YMT6"/>
<evidence type="ECO:0000256" key="2">
    <source>
        <dbReference type="ARBA" id="ARBA00023199"/>
    </source>
</evidence>
<keyword evidence="3" id="KW-0742">SOS response</keyword>
<accession>A0A327YMT6</accession>
<name>A0A327YMT6_9FLAO</name>